<comment type="caution">
    <text evidence="4">The sequence shown here is derived from an EMBL/GenBank/DDBJ whole genome shotgun (WGS) entry which is preliminary data.</text>
</comment>
<feature type="domain" description="Isochorismatase-like" evidence="3">
    <location>
        <begin position="16"/>
        <end position="166"/>
    </location>
</feature>
<protein>
    <recommendedName>
        <fullName evidence="2">Isochorismatase domain-containing protein 1</fullName>
    </recommendedName>
</protein>
<evidence type="ECO:0000256" key="2">
    <source>
        <dbReference type="ARBA" id="ARBA00040688"/>
    </source>
</evidence>
<dbReference type="InParanoid" id="A0A482WPZ8"/>
<dbReference type="Pfam" id="PF00857">
    <property type="entry name" value="Isochorismatase"/>
    <property type="match status" value="1"/>
</dbReference>
<dbReference type="InterPro" id="IPR000868">
    <property type="entry name" value="Isochorismatase-like_dom"/>
</dbReference>
<organism evidence="4 5">
    <name type="scientific">Laodelphax striatellus</name>
    <name type="common">Small brown planthopper</name>
    <name type="synonym">Delphax striatella</name>
    <dbReference type="NCBI Taxonomy" id="195883"/>
    <lineage>
        <taxon>Eukaryota</taxon>
        <taxon>Metazoa</taxon>
        <taxon>Ecdysozoa</taxon>
        <taxon>Arthropoda</taxon>
        <taxon>Hexapoda</taxon>
        <taxon>Insecta</taxon>
        <taxon>Pterygota</taxon>
        <taxon>Neoptera</taxon>
        <taxon>Paraneoptera</taxon>
        <taxon>Hemiptera</taxon>
        <taxon>Auchenorrhyncha</taxon>
        <taxon>Fulgoroidea</taxon>
        <taxon>Delphacidae</taxon>
        <taxon>Criomorphinae</taxon>
        <taxon>Laodelphax</taxon>
    </lineage>
</organism>
<name>A0A482WPZ8_LAOST</name>
<evidence type="ECO:0000313" key="5">
    <source>
        <dbReference type="Proteomes" id="UP000291343"/>
    </source>
</evidence>
<dbReference type="PANTHER" id="PTHR14119">
    <property type="entry name" value="HYDROLASE"/>
    <property type="match status" value="1"/>
</dbReference>
<evidence type="ECO:0000259" key="3">
    <source>
        <dbReference type="Pfam" id="PF00857"/>
    </source>
</evidence>
<dbReference type="OrthoDB" id="269496at2759"/>
<dbReference type="PANTHER" id="PTHR14119:SF17">
    <property type="entry name" value="ISOCHORISMATASE DOMAIN-CONTAINING PROTEIN 1"/>
    <property type="match status" value="1"/>
</dbReference>
<dbReference type="FunCoup" id="A0A482WPZ8">
    <property type="interactions" value="1025"/>
</dbReference>
<dbReference type="STRING" id="195883.A0A482WPZ8"/>
<evidence type="ECO:0000313" key="4">
    <source>
        <dbReference type="EMBL" id="RZF35583.1"/>
    </source>
</evidence>
<accession>A0A482WPZ8</accession>
<reference evidence="4 5" key="1">
    <citation type="journal article" date="2017" name="Gigascience">
        <title>Genome sequence of the small brown planthopper, Laodelphax striatellus.</title>
        <authorList>
            <person name="Zhu J."/>
            <person name="Jiang F."/>
            <person name="Wang X."/>
            <person name="Yang P."/>
            <person name="Bao Y."/>
            <person name="Zhao W."/>
            <person name="Wang W."/>
            <person name="Lu H."/>
            <person name="Wang Q."/>
            <person name="Cui N."/>
            <person name="Li J."/>
            <person name="Chen X."/>
            <person name="Luo L."/>
            <person name="Yu J."/>
            <person name="Kang L."/>
            <person name="Cui F."/>
        </authorList>
    </citation>
    <scope>NUCLEOTIDE SEQUENCE [LARGE SCALE GENOMIC DNA]</scope>
    <source>
        <strain evidence="4">Lst14</strain>
    </source>
</reference>
<gene>
    <name evidence="4" type="ORF">LSTR_LSTR005111</name>
</gene>
<proteinExistence type="inferred from homology"/>
<dbReference type="Proteomes" id="UP000291343">
    <property type="component" value="Unassembled WGS sequence"/>
</dbReference>
<dbReference type="SUPFAM" id="SSF52499">
    <property type="entry name" value="Isochorismatase-like hydrolases"/>
    <property type="match status" value="1"/>
</dbReference>
<dbReference type="SMR" id="A0A482WPZ8"/>
<dbReference type="EMBL" id="QKKF02028001">
    <property type="protein sequence ID" value="RZF35583.1"/>
    <property type="molecule type" value="Genomic_DNA"/>
</dbReference>
<keyword evidence="5" id="KW-1185">Reference proteome</keyword>
<sequence length="201" mass="22299">MAPTMVNFGFLPVKRTVFFLCDIQESYRGEQLYFDEVLQTAEKMVQASKTFGIPLIVTEQCPMQNGRTVKELDVSHAHGIYPKTKFSMAIPEVNEQLDKLCDGNVQCGVLFGMQAHISIEQTAAELCGLGIQVHVIADACTASSQEERILALQRLKQIGCFITTCESILYKLLGDEDHPKANEVKQLLDKPRPPTGLAVLL</sequence>
<dbReference type="InterPro" id="IPR036380">
    <property type="entry name" value="Isochorismatase-like_sf"/>
</dbReference>
<comment type="similarity">
    <text evidence="1">Belongs to the isochorismatase family.</text>
</comment>
<dbReference type="Gene3D" id="3.40.50.850">
    <property type="entry name" value="Isochorismatase-like"/>
    <property type="match status" value="1"/>
</dbReference>
<dbReference type="AlphaFoldDB" id="A0A482WPZ8"/>
<evidence type="ECO:0000256" key="1">
    <source>
        <dbReference type="ARBA" id="ARBA00006336"/>
    </source>
</evidence>
<dbReference type="InterPro" id="IPR050993">
    <property type="entry name" value="Isochorismatase_domain"/>
</dbReference>